<name>A0ABR4ULI5_9FLAO</name>
<sequence length="109" mass="12944">MKTCKNPDYKKIYTDILKFKHPEKKEECESILSKHTFSVQDVININRIIFGNTAAANLSRNQKHRSYDQNTILEILDYQKKNKLNNTQLANHFRLSKNTVTKWRKIFSN</sequence>
<dbReference type="EMBL" id="JPRI01000004">
    <property type="protein sequence ID" value="KFF25683.1"/>
    <property type="molecule type" value="Genomic_DNA"/>
</dbReference>
<protein>
    <submittedName>
        <fullName evidence="1">Transposase</fullName>
    </submittedName>
</protein>
<proteinExistence type="predicted"/>
<evidence type="ECO:0000313" key="2">
    <source>
        <dbReference type="Proteomes" id="UP000028719"/>
    </source>
</evidence>
<dbReference type="SUPFAM" id="SSF48295">
    <property type="entry name" value="TrpR-like"/>
    <property type="match status" value="1"/>
</dbReference>
<accession>A0ABR4ULI5</accession>
<gene>
    <name evidence="1" type="ORF">IW16_12395</name>
</gene>
<reference evidence="1 2" key="1">
    <citation type="submission" date="2014-07" db="EMBL/GenBank/DDBJ databases">
        <title>Genome of Chryseobacterium vrystaatense LMG 22846.</title>
        <authorList>
            <person name="Pipes S.E."/>
            <person name="Stropko S.J."/>
            <person name="Newman J.D."/>
        </authorList>
    </citation>
    <scope>NUCLEOTIDE SEQUENCE [LARGE SCALE GENOMIC DNA]</scope>
    <source>
        <strain evidence="1 2">LMG 22846</strain>
    </source>
</reference>
<comment type="caution">
    <text evidence="1">The sequence shown here is derived from an EMBL/GenBank/DDBJ whole genome shotgun (WGS) entry which is preliminary data.</text>
</comment>
<keyword evidence="2" id="KW-1185">Reference proteome</keyword>
<dbReference type="Proteomes" id="UP000028719">
    <property type="component" value="Unassembled WGS sequence"/>
</dbReference>
<dbReference type="RefSeq" id="WP_034744421.1">
    <property type="nucleotide sequence ID" value="NZ_JPRI01000004.1"/>
</dbReference>
<dbReference type="InterPro" id="IPR010921">
    <property type="entry name" value="Trp_repressor/repl_initiator"/>
</dbReference>
<evidence type="ECO:0000313" key="1">
    <source>
        <dbReference type="EMBL" id="KFF25683.1"/>
    </source>
</evidence>
<organism evidence="1 2">
    <name type="scientific">Chryseobacterium vrystaatense</name>
    <dbReference type="NCBI Taxonomy" id="307480"/>
    <lineage>
        <taxon>Bacteria</taxon>
        <taxon>Pseudomonadati</taxon>
        <taxon>Bacteroidota</taxon>
        <taxon>Flavobacteriia</taxon>
        <taxon>Flavobacteriales</taxon>
        <taxon>Weeksellaceae</taxon>
        <taxon>Chryseobacterium group</taxon>
        <taxon>Chryseobacterium</taxon>
    </lineage>
</organism>